<keyword evidence="1" id="KW-0472">Membrane</keyword>
<keyword evidence="3" id="KW-1185">Reference proteome</keyword>
<dbReference type="Proteomes" id="UP000823388">
    <property type="component" value="Chromosome 1K"/>
</dbReference>
<dbReference type="EMBL" id="CM029037">
    <property type="protein sequence ID" value="KAG2657082.1"/>
    <property type="molecule type" value="Genomic_DNA"/>
</dbReference>
<dbReference type="AlphaFoldDB" id="A0A8T0X696"/>
<name>A0A8T0X696_PANVG</name>
<comment type="caution">
    <text evidence="2">The sequence shown here is derived from an EMBL/GenBank/DDBJ whole genome shotgun (WGS) entry which is preliminary data.</text>
</comment>
<proteinExistence type="predicted"/>
<keyword evidence="1" id="KW-1133">Transmembrane helix</keyword>
<gene>
    <name evidence="2" type="ORF">PVAP13_1KG286731</name>
</gene>
<keyword evidence="1" id="KW-0812">Transmembrane</keyword>
<protein>
    <submittedName>
        <fullName evidence="2">Uncharacterized protein</fullName>
    </submittedName>
</protein>
<feature type="transmembrane region" description="Helical" evidence="1">
    <location>
        <begin position="172"/>
        <end position="188"/>
    </location>
</feature>
<sequence>MLSKPSFGMLLSHNNNNNNNNIAFFPKQVGVGHVVITRCEEKIDQLCISLPLSCKALGLREPCTITLKTPTSSTAEKREEAAPQSTLPCGATAPRKLCTGCRTVGLLQQQFHIQFRSRDQYFFQATQFLNYEHCWTLVAKTREKLLNYMLFLRVTPTLPNTFINFAVPDRAFGTYVCFVICNLYVVLARSPY</sequence>
<reference evidence="2" key="1">
    <citation type="submission" date="2020-05" db="EMBL/GenBank/DDBJ databases">
        <title>WGS assembly of Panicum virgatum.</title>
        <authorList>
            <person name="Lovell J.T."/>
            <person name="Jenkins J."/>
            <person name="Shu S."/>
            <person name="Juenger T.E."/>
            <person name="Schmutz J."/>
        </authorList>
    </citation>
    <scope>NUCLEOTIDE SEQUENCE</scope>
    <source>
        <strain evidence="2">AP13</strain>
    </source>
</reference>
<organism evidence="2 3">
    <name type="scientific">Panicum virgatum</name>
    <name type="common">Blackwell switchgrass</name>
    <dbReference type="NCBI Taxonomy" id="38727"/>
    <lineage>
        <taxon>Eukaryota</taxon>
        <taxon>Viridiplantae</taxon>
        <taxon>Streptophyta</taxon>
        <taxon>Embryophyta</taxon>
        <taxon>Tracheophyta</taxon>
        <taxon>Spermatophyta</taxon>
        <taxon>Magnoliopsida</taxon>
        <taxon>Liliopsida</taxon>
        <taxon>Poales</taxon>
        <taxon>Poaceae</taxon>
        <taxon>PACMAD clade</taxon>
        <taxon>Panicoideae</taxon>
        <taxon>Panicodae</taxon>
        <taxon>Paniceae</taxon>
        <taxon>Panicinae</taxon>
        <taxon>Panicum</taxon>
        <taxon>Panicum sect. Hiantes</taxon>
    </lineage>
</organism>
<accession>A0A8T0X696</accession>
<evidence type="ECO:0000313" key="3">
    <source>
        <dbReference type="Proteomes" id="UP000823388"/>
    </source>
</evidence>
<evidence type="ECO:0000256" key="1">
    <source>
        <dbReference type="SAM" id="Phobius"/>
    </source>
</evidence>
<evidence type="ECO:0000313" key="2">
    <source>
        <dbReference type="EMBL" id="KAG2657082.1"/>
    </source>
</evidence>